<accession>A0A8X8YJB4</accession>
<dbReference type="Gene3D" id="2.60.40.420">
    <property type="entry name" value="Cupredoxins - blue copper proteins"/>
    <property type="match status" value="1"/>
</dbReference>
<dbReference type="PANTHER" id="PTHR34662:SF3">
    <property type="entry name" value="OS04G0422700 PROTEIN"/>
    <property type="match status" value="1"/>
</dbReference>
<reference evidence="3" key="1">
    <citation type="submission" date="2018-01" db="EMBL/GenBank/DDBJ databases">
        <authorList>
            <person name="Mao J.F."/>
        </authorList>
    </citation>
    <scope>NUCLEOTIDE SEQUENCE</scope>
    <source>
        <strain evidence="3">Huo1</strain>
        <tissue evidence="3">Leaf</tissue>
    </source>
</reference>
<protein>
    <recommendedName>
        <fullName evidence="5">Cupredoxin</fullName>
    </recommendedName>
</protein>
<dbReference type="EMBL" id="PNBA02000002">
    <property type="protein sequence ID" value="KAG6432534.1"/>
    <property type="molecule type" value="Genomic_DNA"/>
</dbReference>
<evidence type="ECO:0008006" key="5">
    <source>
        <dbReference type="Google" id="ProtNLM"/>
    </source>
</evidence>
<dbReference type="InterPro" id="IPR008972">
    <property type="entry name" value="Cupredoxin"/>
</dbReference>
<keyword evidence="2" id="KW-0732">Signal</keyword>
<evidence type="ECO:0000313" key="3">
    <source>
        <dbReference type="EMBL" id="KAG6432534.1"/>
    </source>
</evidence>
<evidence type="ECO:0000256" key="1">
    <source>
        <dbReference type="SAM" id="MobiDB-lite"/>
    </source>
</evidence>
<feature type="chain" id="PRO_5036445471" description="Cupredoxin" evidence="2">
    <location>
        <begin position="22"/>
        <end position="213"/>
    </location>
</feature>
<organism evidence="3">
    <name type="scientific">Salvia splendens</name>
    <name type="common">Scarlet sage</name>
    <dbReference type="NCBI Taxonomy" id="180675"/>
    <lineage>
        <taxon>Eukaryota</taxon>
        <taxon>Viridiplantae</taxon>
        <taxon>Streptophyta</taxon>
        <taxon>Embryophyta</taxon>
        <taxon>Tracheophyta</taxon>
        <taxon>Spermatophyta</taxon>
        <taxon>Magnoliopsida</taxon>
        <taxon>eudicotyledons</taxon>
        <taxon>Gunneridae</taxon>
        <taxon>Pentapetalae</taxon>
        <taxon>asterids</taxon>
        <taxon>lamiids</taxon>
        <taxon>Lamiales</taxon>
        <taxon>Lamiaceae</taxon>
        <taxon>Nepetoideae</taxon>
        <taxon>Mentheae</taxon>
        <taxon>Salviinae</taxon>
        <taxon>Salvia</taxon>
        <taxon>Salvia subgen. Calosphace</taxon>
        <taxon>core Calosphace</taxon>
    </lineage>
</organism>
<dbReference type="SUPFAM" id="SSF49503">
    <property type="entry name" value="Cupredoxins"/>
    <property type="match status" value="1"/>
</dbReference>
<evidence type="ECO:0000313" key="4">
    <source>
        <dbReference type="Proteomes" id="UP000298416"/>
    </source>
</evidence>
<reference evidence="3" key="2">
    <citation type="submission" date="2020-08" db="EMBL/GenBank/DDBJ databases">
        <title>Plant Genome Project.</title>
        <authorList>
            <person name="Zhang R.-G."/>
        </authorList>
    </citation>
    <scope>NUCLEOTIDE SEQUENCE</scope>
    <source>
        <strain evidence="3">Huo1</strain>
        <tissue evidence="3">Leaf</tissue>
    </source>
</reference>
<evidence type="ECO:0000256" key="2">
    <source>
        <dbReference type="SAM" id="SignalP"/>
    </source>
</evidence>
<name>A0A8X8YJB4_SALSN</name>
<dbReference type="AlphaFoldDB" id="A0A8X8YJB4"/>
<dbReference type="PANTHER" id="PTHR34662">
    <property type="entry name" value="OS04G0422700 PROTEIN"/>
    <property type="match status" value="1"/>
</dbReference>
<feature type="signal peptide" evidence="2">
    <location>
        <begin position="1"/>
        <end position="21"/>
    </location>
</feature>
<feature type="region of interest" description="Disordered" evidence="1">
    <location>
        <begin position="117"/>
        <end position="159"/>
    </location>
</feature>
<proteinExistence type="predicted"/>
<gene>
    <name evidence="3" type="ORF">SASPL_104114</name>
</gene>
<keyword evidence="4" id="KW-1185">Reference proteome</keyword>
<comment type="caution">
    <text evidence="3">The sequence shown here is derived from an EMBL/GenBank/DDBJ whole genome shotgun (WGS) entry which is preliminary data.</text>
</comment>
<dbReference type="Proteomes" id="UP000298416">
    <property type="component" value="Unassembled WGS sequence"/>
</dbReference>
<sequence>MVSTYILILIFSLQLFQFSQSATVVVDGVSQWKNPQLQIGDSVIFQHKYHYTLFIFKNQEAFSHCNFTKATILRNPNSSIYTWRTSRAGFFYFAFYNGSSEACLEGQKFAVEVRGAAGPEAAPPSSGGNVASSPAFPWPFQPREGESPSPAPGLSIGAASPVAPEKEGIPFINSNPAVPLPTGEVDSATIRPLPTSGSKQVFNFLGILNSCVC</sequence>
<feature type="compositionally biased region" description="Low complexity" evidence="1">
    <location>
        <begin position="117"/>
        <end position="128"/>
    </location>
</feature>